<dbReference type="AlphaFoldDB" id="A0A2W5FHE8"/>
<dbReference type="Proteomes" id="UP000249739">
    <property type="component" value="Unassembled WGS sequence"/>
</dbReference>
<name>A0A2W5FHE8_9BACT</name>
<protein>
    <recommendedName>
        <fullName evidence="4">Lipoprotein</fullName>
    </recommendedName>
</protein>
<organism evidence="2 3">
    <name type="scientific">Micavibrio aeruginosavorus</name>
    <dbReference type="NCBI Taxonomy" id="349221"/>
    <lineage>
        <taxon>Bacteria</taxon>
        <taxon>Pseudomonadati</taxon>
        <taxon>Bdellovibrionota</taxon>
        <taxon>Bdellovibrionia</taxon>
        <taxon>Bdellovibrionales</taxon>
        <taxon>Pseudobdellovibrionaceae</taxon>
        <taxon>Micavibrio</taxon>
    </lineage>
</organism>
<comment type="caution">
    <text evidence="2">The sequence shown here is derived from an EMBL/GenBank/DDBJ whole genome shotgun (WGS) entry which is preliminary data.</text>
</comment>
<dbReference type="EMBL" id="QFOT01000070">
    <property type="protein sequence ID" value="PZP55425.1"/>
    <property type="molecule type" value="Genomic_DNA"/>
</dbReference>
<gene>
    <name evidence="2" type="ORF">DI586_06955</name>
</gene>
<evidence type="ECO:0000313" key="2">
    <source>
        <dbReference type="EMBL" id="PZP55425.1"/>
    </source>
</evidence>
<evidence type="ECO:0000256" key="1">
    <source>
        <dbReference type="SAM" id="MobiDB-lite"/>
    </source>
</evidence>
<dbReference type="PROSITE" id="PS51257">
    <property type="entry name" value="PROKAR_LIPOPROTEIN"/>
    <property type="match status" value="1"/>
</dbReference>
<sequence length="170" mass="19820">MKRIMLTLSVLALSGCYGMVQEIEMSGTYWQRVDTTDAIYQRGPKAQQMLFQDIANCTSTLNEMQRLGAIKSAVPPETFDKAYSHTDPNSPRGRMADYDTPERNGYIRVENLEYHDFETCMMSKGWERTKYVNPETRERSRNDYLDAIGYQRFRSVTNEKVQSDYDHLNQ</sequence>
<evidence type="ECO:0000313" key="3">
    <source>
        <dbReference type="Proteomes" id="UP000249739"/>
    </source>
</evidence>
<proteinExistence type="predicted"/>
<evidence type="ECO:0008006" key="4">
    <source>
        <dbReference type="Google" id="ProtNLM"/>
    </source>
</evidence>
<accession>A0A2W5FHE8</accession>
<reference evidence="2 3" key="1">
    <citation type="submission" date="2017-08" db="EMBL/GenBank/DDBJ databases">
        <title>Infants hospitalized years apart are colonized by the same room-sourced microbial strains.</title>
        <authorList>
            <person name="Brooks B."/>
            <person name="Olm M.R."/>
            <person name="Firek B.A."/>
            <person name="Baker R."/>
            <person name="Thomas B.C."/>
            <person name="Morowitz M.J."/>
            <person name="Banfield J.F."/>
        </authorList>
    </citation>
    <scope>NUCLEOTIDE SEQUENCE [LARGE SCALE GENOMIC DNA]</scope>
    <source>
        <strain evidence="2">S2_006_000_R2_64</strain>
    </source>
</reference>
<feature type="region of interest" description="Disordered" evidence="1">
    <location>
        <begin position="79"/>
        <end position="100"/>
    </location>
</feature>